<evidence type="ECO:0000313" key="3">
    <source>
        <dbReference type="Proteomes" id="UP000204221"/>
    </source>
</evidence>
<proteinExistence type="predicted"/>
<evidence type="ECO:0000313" key="2">
    <source>
        <dbReference type="EMBL" id="ASO20366.1"/>
    </source>
</evidence>
<accession>A0A221W3V4</accession>
<protein>
    <submittedName>
        <fullName evidence="2">Uncharacterized protein</fullName>
    </submittedName>
</protein>
<dbReference type="AlphaFoldDB" id="A0A221W3V4"/>
<dbReference type="KEGG" id="ahg:AHOG_13615"/>
<dbReference type="EMBL" id="CP022521">
    <property type="protein sequence ID" value="ASO20366.1"/>
    <property type="molecule type" value="Genomic_DNA"/>
</dbReference>
<dbReference type="Proteomes" id="UP000204221">
    <property type="component" value="Chromosome"/>
</dbReference>
<reference evidence="2 3" key="1">
    <citation type="submission" date="2017-07" db="EMBL/GenBank/DDBJ databases">
        <title>Complete genome sequence of Actinoalloteichus hoggarensis DSM 45943, type strain of Actinoalloteichus hoggarensis.</title>
        <authorList>
            <person name="Ruckert C."/>
            <person name="Nouioui I."/>
            <person name="Willmese J."/>
            <person name="van Wezel G."/>
            <person name="Klenk H.-P."/>
            <person name="Kalinowski J."/>
            <person name="Zotchev S.B."/>
        </authorList>
    </citation>
    <scope>NUCLEOTIDE SEQUENCE [LARGE SCALE GENOMIC DNA]</scope>
    <source>
        <strain evidence="2 3">DSM 45943</strain>
    </source>
</reference>
<feature type="compositionally biased region" description="Basic residues" evidence="1">
    <location>
        <begin position="154"/>
        <end position="167"/>
    </location>
</feature>
<keyword evidence="3" id="KW-1185">Reference proteome</keyword>
<sequence>MQKSVRRRAGQNASTVPPRRRSPPEARRPFRRPCPLLRVPSPHDEDGPGDGTRPDQSPIGARRRTTARDRPRPARDAVPHLASGRRAVRGPDAPVARSDRSRHVDDGTRRDRSRTATSRRVPPTPTTGGAHGRTSRPASRPHTPSARHGIGCATRRRRRTVRARAPRPNRSSPGSRSSQGAGRGRPVHERTGSDAVSSVATVGALRRGRRTGRSPQAHPAGTHVGFATHRHAGL</sequence>
<feature type="compositionally biased region" description="Basic and acidic residues" evidence="1">
    <location>
        <begin position="97"/>
        <end position="114"/>
    </location>
</feature>
<organism evidence="2 3">
    <name type="scientific">Actinoalloteichus hoggarensis</name>
    <dbReference type="NCBI Taxonomy" id="1470176"/>
    <lineage>
        <taxon>Bacteria</taxon>
        <taxon>Bacillati</taxon>
        <taxon>Actinomycetota</taxon>
        <taxon>Actinomycetes</taxon>
        <taxon>Pseudonocardiales</taxon>
        <taxon>Pseudonocardiaceae</taxon>
        <taxon>Actinoalloteichus</taxon>
    </lineage>
</organism>
<feature type="compositionally biased region" description="Basic and acidic residues" evidence="1">
    <location>
        <begin position="66"/>
        <end position="78"/>
    </location>
</feature>
<name>A0A221W3V4_9PSEU</name>
<evidence type="ECO:0000256" key="1">
    <source>
        <dbReference type="SAM" id="MobiDB-lite"/>
    </source>
</evidence>
<gene>
    <name evidence="2" type="ORF">AHOG_13615</name>
</gene>
<feature type="region of interest" description="Disordered" evidence="1">
    <location>
        <begin position="1"/>
        <end position="234"/>
    </location>
</feature>
<feature type="compositionally biased region" description="Low complexity" evidence="1">
    <location>
        <begin position="168"/>
        <end position="180"/>
    </location>
</feature>